<reference evidence="2 3" key="1">
    <citation type="submission" date="2021-12" db="EMBL/GenBank/DDBJ databases">
        <title>Genome sequencing of bacteria with rrn-lacking chromosome and rrn-plasmid.</title>
        <authorList>
            <person name="Anda M."/>
            <person name="Iwasaki W."/>
        </authorList>
    </citation>
    <scope>NUCLEOTIDE SEQUENCE [LARGE SCALE GENOMIC DNA]</scope>
    <source>
        <strain evidence="2 3">NBRC 101262</strain>
    </source>
</reference>
<evidence type="ECO:0000313" key="2">
    <source>
        <dbReference type="EMBL" id="BDC99578.1"/>
    </source>
</evidence>
<evidence type="ECO:0008006" key="4">
    <source>
        <dbReference type="Google" id="ProtNLM"/>
    </source>
</evidence>
<gene>
    <name evidence="2" type="ORF">PEPS_18590</name>
</gene>
<name>A0ABM7VF67_9BACT</name>
<dbReference type="EMBL" id="AP025292">
    <property type="protein sequence ID" value="BDC99578.1"/>
    <property type="molecule type" value="Genomic_DNA"/>
</dbReference>
<keyword evidence="3" id="KW-1185">Reference proteome</keyword>
<dbReference type="RefSeq" id="WP_338396886.1">
    <property type="nucleotide sequence ID" value="NZ_AP025292.1"/>
</dbReference>
<dbReference type="Pfam" id="PF07642">
    <property type="entry name" value="BBP2"/>
    <property type="match status" value="1"/>
</dbReference>
<evidence type="ECO:0000256" key="1">
    <source>
        <dbReference type="SAM" id="SignalP"/>
    </source>
</evidence>
<organism evidence="2 3">
    <name type="scientific">Persicobacter psychrovividus</name>
    <dbReference type="NCBI Taxonomy" id="387638"/>
    <lineage>
        <taxon>Bacteria</taxon>
        <taxon>Pseudomonadati</taxon>
        <taxon>Bacteroidota</taxon>
        <taxon>Cytophagia</taxon>
        <taxon>Cytophagales</taxon>
        <taxon>Persicobacteraceae</taxon>
        <taxon>Persicobacter</taxon>
    </lineage>
</organism>
<keyword evidence="1" id="KW-0732">Signal</keyword>
<protein>
    <recommendedName>
        <fullName evidence="4">Porin</fullName>
    </recommendedName>
</protein>
<evidence type="ECO:0000313" key="3">
    <source>
        <dbReference type="Proteomes" id="UP001354989"/>
    </source>
</evidence>
<dbReference type="Proteomes" id="UP001354989">
    <property type="component" value="Chromosome"/>
</dbReference>
<feature type="signal peptide" evidence="1">
    <location>
        <begin position="1"/>
        <end position="23"/>
    </location>
</feature>
<proteinExistence type="predicted"/>
<dbReference type="InterPro" id="IPR011486">
    <property type="entry name" value="BBP2"/>
</dbReference>
<accession>A0ABM7VF67</accession>
<sequence>MTPTRRHLLLLLLLCISFLEAKAQDEPQSYQLTLGAYAESFYVYDFNEPEGGVRQPFFFNHNRHNEFNVNMGLIRVDLDHEKYRAKLAVQAGTYPQDNYAAEQDLLKNVFEANVGISLNNKNSLWLDAGIMPSHIGFENPFAMDNPTMTRSLSAENSPYFLTGVKLTFNPTERLTLAGLVVNGWQRITRVEGNSLPSFGTQVQYQFSKKVMVNWSTFIGSDFPDAERRMRYFNDLYLQFHWSKFSLTTGFDIGIQQQEKGSEDYHIWWVPTLIAQYRLHEKWQMAVRGEYFYDEKEVIISSISPDGFQTAGLSFNIDYLPSDHIICRLEGRWLQSRDMIFEKENNLRDYNVFVGTSIAMRIGERLR</sequence>
<feature type="chain" id="PRO_5045510703" description="Porin" evidence="1">
    <location>
        <begin position="24"/>
        <end position="366"/>
    </location>
</feature>